<gene>
    <name evidence="2" type="ORF">DY926_11475</name>
</gene>
<sequence>MNSYILTEAAEADLRAVIRYTTTQWGDAQVRRYVDGLEQGIANLVEGHGPFRDMSALYPDLRMARVDHHYIFCLPREGAPALVVAILHERMDLLARLEGRL</sequence>
<dbReference type="AlphaFoldDB" id="A0A371YYT8"/>
<dbReference type="Pfam" id="PF05016">
    <property type="entry name" value="ParE_toxin"/>
    <property type="match status" value="1"/>
</dbReference>
<proteinExistence type="predicted"/>
<name>A0A371YYT8_9PROT</name>
<protein>
    <submittedName>
        <fullName evidence="2">Type II toxin-antitoxin system RelE/ParE family toxin</fullName>
    </submittedName>
</protein>
<evidence type="ECO:0000256" key="1">
    <source>
        <dbReference type="ARBA" id="ARBA00022649"/>
    </source>
</evidence>
<dbReference type="RefSeq" id="WP_116703498.1">
    <property type="nucleotide sequence ID" value="NZ_QUWV01000098.1"/>
</dbReference>
<dbReference type="EMBL" id="QUWV01000098">
    <property type="protein sequence ID" value="RFD19404.1"/>
    <property type="molecule type" value="Genomic_DNA"/>
</dbReference>
<dbReference type="InterPro" id="IPR035093">
    <property type="entry name" value="RelE/ParE_toxin_dom_sf"/>
</dbReference>
<keyword evidence="1" id="KW-1277">Toxin-antitoxin system</keyword>
<keyword evidence="3" id="KW-1185">Reference proteome</keyword>
<evidence type="ECO:0000313" key="2">
    <source>
        <dbReference type="EMBL" id="RFD19404.1"/>
    </source>
</evidence>
<accession>A0A371YYT8</accession>
<comment type="caution">
    <text evidence="2">The sequence shown here is derived from an EMBL/GenBank/DDBJ whole genome shotgun (WGS) entry which is preliminary data.</text>
</comment>
<organism evidence="2 3">
    <name type="scientific">Komagataeibacter melaceti</name>
    <dbReference type="NCBI Taxonomy" id="2766577"/>
    <lineage>
        <taxon>Bacteria</taxon>
        <taxon>Pseudomonadati</taxon>
        <taxon>Pseudomonadota</taxon>
        <taxon>Alphaproteobacteria</taxon>
        <taxon>Acetobacterales</taxon>
        <taxon>Acetobacteraceae</taxon>
        <taxon>Komagataeibacter</taxon>
    </lineage>
</organism>
<dbReference type="InterPro" id="IPR007712">
    <property type="entry name" value="RelE/ParE_toxin"/>
</dbReference>
<reference evidence="2 3" key="1">
    <citation type="submission" date="2018-08" db="EMBL/GenBank/DDBJ databases">
        <title>Komagataeibacter sp. AV 382.</title>
        <authorList>
            <person name="Skraban J."/>
            <person name="Trcek J."/>
        </authorList>
    </citation>
    <scope>NUCLEOTIDE SEQUENCE [LARGE SCALE GENOMIC DNA]</scope>
    <source>
        <strain evidence="2 3">AV 382</strain>
    </source>
</reference>
<evidence type="ECO:0000313" key="3">
    <source>
        <dbReference type="Proteomes" id="UP000262371"/>
    </source>
</evidence>
<dbReference type="Proteomes" id="UP000262371">
    <property type="component" value="Unassembled WGS sequence"/>
</dbReference>
<dbReference type="Gene3D" id="3.30.2310.20">
    <property type="entry name" value="RelE-like"/>
    <property type="match status" value="1"/>
</dbReference>
<dbReference type="OrthoDB" id="7173315at2"/>